<sequence>MSQGQPFPLTEESIFAHFSQEDRELLLSDTLTGRWWYEGFTLLLRCFREDKNLTSAGRQRVEARLVDVLKNRLAISRRLRSVDLSKFSIKRPIFIIGPCRTGTSFLQELLFQDPQNTSLMYYEVLHPVVDVATVGTDPRILEEEQAQASMNETVPQMKSIHKMEAGSPYEGHHLFENIGVFKAPAFQGGNSGEYVTWYEARTNEEMAEAYRFHKLQTQLILNGRAAASSSRRMVFKENYHSLYLDAILKVYPDAIFVHTYRNPCTSLASLCSLRETYKLLAYEQCDIDLEQLGREVLNWAFLHGGTEMMKFRKNHPDLEHRFVDIAFDDLVTSPLNAVKKIYDHFGLELTDQGKDNMEAYVKENPQNKHGRHKYDLKRYHLTEEEVLGHFKEYVEEYKIPC</sequence>
<dbReference type="Pfam" id="PF13469">
    <property type="entry name" value="Sulfotransfer_3"/>
    <property type="match status" value="1"/>
</dbReference>
<dbReference type="InterPro" id="IPR027417">
    <property type="entry name" value="P-loop_NTPase"/>
</dbReference>
<dbReference type="OrthoDB" id="429813at2759"/>
<protein>
    <submittedName>
        <fullName evidence="2">Uncharacterized protein LOC106164540</fullName>
    </submittedName>
</protein>
<dbReference type="InterPro" id="IPR052736">
    <property type="entry name" value="Stf3_sulfotransferase"/>
</dbReference>
<dbReference type="AlphaFoldDB" id="A0A1S3IK93"/>
<accession>A0A1S3IK93</accession>
<dbReference type="PANTHER" id="PTHR36451">
    <property type="entry name" value="PAPS-DEPENDENT SULFOTRANSFERASE STF3"/>
    <property type="match status" value="1"/>
</dbReference>
<evidence type="ECO:0000313" key="1">
    <source>
        <dbReference type="Proteomes" id="UP000085678"/>
    </source>
</evidence>
<dbReference type="GeneID" id="106164540"/>
<dbReference type="Gene3D" id="3.40.50.300">
    <property type="entry name" value="P-loop containing nucleotide triphosphate hydrolases"/>
    <property type="match status" value="1"/>
</dbReference>
<organism evidence="1 2">
    <name type="scientific">Lingula anatina</name>
    <name type="common">Brachiopod</name>
    <name type="synonym">Lingula unguis</name>
    <dbReference type="NCBI Taxonomy" id="7574"/>
    <lineage>
        <taxon>Eukaryota</taxon>
        <taxon>Metazoa</taxon>
        <taxon>Spiralia</taxon>
        <taxon>Lophotrochozoa</taxon>
        <taxon>Brachiopoda</taxon>
        <taxon>Linguliformea</taxon>
        <taxon>Lingulata</taxon>
        <taxon>Lingulida</taxon>
        <taxon>Linguloidea</taxon>
        <taxon>Lingulidae</taxon>
        <taxon>Lingula</taxon>
    </lineage>
</organism>
<proteinExistence type="predicted"/>
<dbReference type="SUPFAM" id="SSF52540">
    <property type="entry name" value="P-loop containing nucleoside triphosphate hydrolases"/>
    <property type="match status" value="1"/>
</dbReference>
<dbReference type="InParanoid" id="A0A1S3IK93"/>
<evidence type="ECO:0000313" key="2">
    <source>
        <dbReference type="RefSeq" id="XP_013397939.1"/>
    </source>
</evidence>
<dbReference type="KEGG" id="lak:106164540"/>
<dbReference type="Proteomes" id="UP000085678">
    <property type="component" value="Unplaced"/>
</dbReference>
<keyword evidence="1" id="KW-1185">Reference proteome</keyword>
<dbReference type="PANTHER" id="PTHR36451:SF1">
    <property type="entry name" value="OMEGA-HYDROXY-BETA-DIHYDROMENAQUINONE-9 SULFOTRANSFERASE STF3"/>
    <property type="match status" value="1"/>
</dbReference>
<dbReference type="RefSeq" id="XP_013397939.1">
    <property type="nucleotide sequence ID" value="XM_013542485.1"/>
</dbReference>
<reference evidence="2" key="1">
    <citation type="submission" date="2025-08" db="UniProtKB">
        <authorList>
            <consortium name="RefSeq"/>
        </authorList>
    </citation>
    <scope>IDENTIFICATION</scope>
    <source>
        <tissue evidence="2">Gonads</tissue>
    </source>
</reference>
<name>A0A1S3IK93_LINAN</name>
<gene>
    <name evidence="2" type="primary">LOC106164540</name>
</gene>